<dbReference type="InterPro" id="IPR000719">
    <property type="entry name" value="Prot_kinase_dom"/>
</dbReference>
<evidence type="ECO:0000256" key="2">
    <source>
        <dbReference type="ARBA" id="ARBA00022527"/>
    </source>
</evidence>
<evidence type="ECO:0000256" key="8">
    <source>
        <dbReference type="ARBA" id="ARBA00048679"/>
    </source>
</evidence>
<protein>
    <recommendedName>
        <fullName evidence="1">non-specific serine/threonine protein kinase</fullName>
        <ecNumber evidence="1">2.7.11.1</ecNumber>
    </recommendedName>
</protein>
<dbReference type="SMART" id="SM00740">
    <property type="entry name" value="PASTA"/>
    <property type="match status" value="4"/>
</dbReference>
<evidence type="ECO:0000256" key="6">
    <source>
        <dbReference type="ARBA" id="ARBA00022840"/>
    </source>
</evidence>
<sequence length="660" mass="70628">MAETLTDPLLGRLIDGRYEVRERIAAGGMATVYLALDKRLERLVAVKVMHAAFGRDSEQGEFASRFRREAKAAARLTHPGLVRVYDQGTDGDLSYLTMEYVDGENLRTRLLHESTLTVGESLAMIDAILDALSAAHRLGLVHRDVKPENVLIDEDGRPKLADFGLARAVTEVTSTSTGTVMGTVAYLAPELVQRGEADARTDVYAVGIMLFEALTGRQPFTAPSAIEVATRHVHEDVPAPSTYAPWLPAEIDLLVLTLASRDPAGRPSNATAALAMVRQTRAMIDEPTLDRKADPPSGTYRLVDDADDDADATTVFDLTPPGSTIALPIGLNEPLFAPVEAELIDDDPDAVAPARSRPRWTLWVVAIVAALLLTLGLGAWWYNTQGPGAYTIVPPVTEKTADEAQAILSAAGLNAIVITEYSDAVPAGIVIRTSPAAQERIAKNDTVKIVLSEGPRMQIVPGVVGKTEGDAIDALSKAEFSVGTTDRVYSDTVPSGQVMSTDPVADTSVRHDLPINMVVSQGPQPITIPDLKGLTEEQAKAQLAAFNMNVITQTGRTLDVNKGEVYKTDPAAGSASTRTATITLYVSEGKPQVQVPDFVGSTVAQARALADSSGLKVDISPQWNTFINGPETDNKIIVAQTPDPGPPKVEVDTTIYLKYK</sequence>
<keyword evidence="9" id="KW-0812">Transmembrane</keyword>
<keyword evidence="3 12" id="KW-0808">Transferase</keyword>
<gene>
    <name evidence="12" type="ORF">BKA03_001353</name>
</gene>
<dbReference type="Pfam" id="PF03793">
    <property type="entry name" value="PASTA"/>
    <property type="match status" value="4"/>
</dbReference>
<dbReference type="InterPro" id="IPR008271">
    <property type="entry name" value="Ser/Thr_kinase_AS"/>
</dbReference>
<keyword evidence="4" id="KW-0547">Nucleotide-binding</keyword>
<dbReference type="EMBL" id="JACBZO010000001">
    <property type="protein sequence ID" value="NYI41234.1"/>
    <property type="molecule type" value="Genomic_DNA"/>
</dbReference>
<dbReference type="SUPFAM" id="SSF56112">
    <property type="entry name" value="Protein kinase-like (PK-like)"/>
    <property type="match status" value="1"/>
</dbReference>
<feature type="transmembrane region" description="Helical" evidence="9">
    <location>
        <begin position="360"/>
        <end position="382"/>
    </location>
</feature>
<dbReference type="PROSITE" id="PS51178">
    <property type="entry name" value="PASTA"/>
    <property type="match status" value="4"/>
</dbReference>
<accession>A0A7Z0CHV7</accession>
<evidence type="ECO:0000256" key="1">
    <source>
        <dbReference type="ARBA" id="ARBA00012513"/>
    </source>
</evidence>
<reference evidence="12 13" key="1">
    <citation type="submission" date="2020-07" db="EMBL/GenBank/DDBJ databases">
        <title>Sequencing the genomes of 1000 actinobacteria strains.</title>
        <authorList>
            <person name="Klenk H.-P."/>
        </authorList>
    </citation>
    <scope>NUCLEOTIDE SEQUENCE [LARGE SCALE GENOMIC DNA]</scope>
    <source>
        <strain evidence="12 13">DSM 19970</strain>
    </source>
</reference>
<feature type="domain" description="PASTA" evidence="11">
    <location>
        <begin position="522"/>
        <end position="588"/>
    </location>
</feature>
<evidence type="ECO:0000313" key="13">
    <source>
        <dbReference type="Proteomes" id="UP000547973"/>
    </source>
</evidence>
<dbReference type="Gene3D" id="3.30.10.20">
    <property type="match status" value="4"/>
</dbReference>
<organism evidence="12 13">
    <name type="scientific">Demequina lutea</name>
    <dbReference type="NCBI Taxonomy" id="431489"/>
    <lineage>
        <taxon>Bacteria</taxon>
        <taxon>Bacillati</taxon>
        <taxon>Actinomycetota</taxon>
        <taxon>Actinomycetes</taxon>
        <taxon>Micrococcales</taxon>
        <taxon>Demequinaceae</taxon>
        <taxon>Demequina</taxon>
    </lineage>
</organism>
<evidence type="ECO:0000259" key="11">
    <source>
        <dbReference type="PROSITE" id="PS51178"/>
    </source>
</evidence>
<comment type="catalytic activity">
    <reaction evidence="7">
        <text>L-threonyl-[protein] + ATP = O-phospho-L-threonyl-[protein] + ADP + H(+)</text>
        <dbReference type="Rhea" id="RHEA:46608"/>
        <dbReference type="Rhea" id="RHEA-COMP:11060"/>
        <dbReference type="Rhea" id="RHEA-COMP:11605"/>
        <dbReference type="ChEBI" id="CHEBI:15378"/>
        <dbReference type="ChEBI" id="CHEBI:30013"/>
        <dbReference type="ChEBI" id="CHEBI:30616"/>
        <dbReference type="ChEBI" id="CHEBI:61977"/>
        <dbReference type="ChEBI" id="CHEBI:456216"/>
        <dbReference type="EC" id="2.7.11.1"/>
    </reaction>
</comment>
<dbReference type="GO" id="GO:0004674">
    <property type="term" value="F:protein serine/threonine kinase activity"/>
    <property type="evidence" value="ECO:0007669"/>
    <property type="project" value="UniProtKB-KW"/>
</dbReference>
<evidence type="ECO:0000256" key="4">
    <source>
        <dbReference type="ARBA" id="ARBA00022741"/>
    </source>
</evidence>
<dbReference type="InterPro" id="IPR011009">
    <property type="entry name" value="Kinase-like_dom_sf"/>
</dbReference>
<proteinExistence type="predicted"/>
<dbReference type="AlphaFoldDB" id="A0A7Z0CHV7"/>
<evidence type="ECO:0000256" key="9">
    <source>
        <dbReference type="SAM" id="Phobius"/>
    </source>
</evidence>
<dbReference type="RefSeq" id="WP_062075036.1">
    <property type="nucleotide sequence ID" value="NZ_BBRC01000005.1"/>
</dbReference>
<dbReference type="OrthoDB" id="9762169at2"/>
<feature type="domain" description="PASTA" evidence="11">
    <location>
        <begin position="454"/>
        <end position="521"/>
    </location>
</feature>
<dbReference type="GO" id="GO:0045717">
    <property type="term" value="P:negative regulation of fatty acid biosynthetic process"/>
    <property type="evidence" value="ECO:0007669"/>
    <property type="project" value="UniProtKB-ARBA"/>
</dbReference>
<evidence type="ECO:0000313" key="12">
    <source>
        <dbReference type="EMBL" id="NYI41234.1"/>
    </source>
</evidence>
<dbReference type="PROSITE" id="PS50011">
    <property type="entry name" value="PROTEIN_KINASE_DOM"/>
    <property type="match status" value="1"/>
</dbReference>
<dbReference type="PANTHER" id="PTHR43289:SF34">
    <property type="entry name" value="SERINE_THREONINE-PROTEIN KINASE YBDM-RELATED"/>
    <property type="match status" value="1"/>
</dbReference>
<dbReference type="InterPro" id="IPR005543">
    <property type="entry name" value="PASTA_dom"/>
</dbReference>
<dbReference type="SMART" id="SM00220">
    <property type="entry name" value="S_TKc"/>
    <property type="match status" value="1"/>
</dbReference>
<dbReference type="CDD" id="cd14014">
    <property type="entry name" value="STKc_PknB_like"/>
    <property type="match status" value="1"/>
</dbReference>
<evidence type="ECO:0000256" key="3">
    <source>
        <dbReference type="ARBA" id="ARBA00022679"/>
    </source>
</evidence>
<dbReference type="Gene3D" id="1.10.510.10">
    <property type="entry name" value="Transferase(Phosphotransferase) domain 1"/>
    <property type="match status" value="1"/>
</dbReference>
<dbReference type="PROSITE" id="PS00108">
    <property type="entry name" value="PROTEIN_KINASE_ST"/>
    <property type="match status" value="1"/>
</dbReference>
<dbReference type="FunFam" id="3.30.200.20:FF:000035">
    <property type="entry name" value="Serine/threonine protein kinase Stk1"/>
    <property type="match status" value="1"/>
</dbReference>
<feature type="domain" description="PASTA" evidence="11">
    <location>
        <begin position="383"/>
        <end position="453"/>
    </location>
</feature>
<dbReference type="EC" id="2.7.11.1" evidence="1"/>
<evidence type="ECO:0000259" key="10">
    <source>
        <dbReference type="PROSITE" id="PS50011"/>
    </source>
</evidence>
<name>A0A7Z0CHV7_9MICO</name>
<keyword evidence="13" id="KW-1185">Reference proteome</keyword>
<keyword evidence="9" id="KW-0472">Membrane</keyword>
<comment type="caution">
    <text evidence="12">The sequence shown here is derived from an EMBL/GenBank/DDBJ whole genome shotgun (WGS) entry which is preliminary data.</text>
</comment>
<feature type="domain" description="PASTA" evidence="11">
    <location>
        <begin position="589"/>
        <end position="660"/>
    </location>
</feature>
<dbReference type="Gene3D" id="3.30.200.20">
    <property type="entry name" value="Phosphorylase Kinase, domain 1"/>
    <property type="match status" value="1"/>
</dbReference>
<keyword evidence="5 12" id="KW-0418">Kinase</keyword>
<dbReference type="PANTHER" id="PTHR43289">
    <property type="entry name" value="MITOGEN-ACTIVATED PROTEIN KINASE KINASE KINASE 20-RELATED"/>
    <property type="match status" value="1"/>
</dbReference>
<keyword evidence="9" id="KW-1133">Transmembrane helix</keyword>
<keyword evidence="6" id="KW-0067">ATP-binding</keyword>
<evidence type="ECO:0000256" key="7">
    <source>
        <dbReference type="ARBA" id="ARBA00047899"/>
    </source>
</evidence>
<dbReference type="Pfam" id="PF00069">
    <property type="entry name" value="Pkinase"/>
    <property type="match status" value="1"/>
</dbReference>
<keyword evidence="2" id="KW-0723">Serine/threonine-protein kinase</keyword>
<dbReference type="Proteomes" id="UP000547973">
    <property type="component" value="Unassembled WGS sequence"/>
</dbReference>
<evidence type="ECO:0000256" key="5">
    <source>
        <dbReference type="ARBA" id="ARBA00022777"/>
    </source>
</evidence>
<comment type="catalytic activity">
    <reaction evidence="8">
        <text>L-seryl-[protein] + ATP = O-phospho-L-seryl-[protein] + ADP + H(+)</text>
        <dbReference type="Rhea" id="RHEA:17989"/>
        <dbReference type="Rhea" id="RHEA-COMP:9863"/>
        <dbReference type="Rhea" id="RHEA-COMP:11604"/>
        <dbReference type="ChEBI" id="CHEBI:15378"/>
        <dbReference type="ChEBI" id="CHEBI:29999"/>
        <dbReference type="ChEBI" id="CHEBI:30616"/>
        <dbReference type="ChEBI" id="CHEBI:83421"/>
        <dbReference type="ChEBI" id="CHEBI:456216"/>
        <dbReference type="EC" id="2.7.11.1"/>
    </reaction>
</comment>
<dbReference type="NCBIfam" id="NF033483">
    <property type="entry name" value="PknB_PASTA_kin"/>
    <property type="match status" value="1"/>
</dbReference>
<dbReference type="CDD" id="cd06577">
    <property type="entry name" value="PASTA_pknB"/>
    <property type="match status" value="4"/>
</dbReference>
<dbReference type="GO" id="GO:0005524">
    <property type="term" value="F:ATP binding"/>
    <property type="evidence" value="ECO:0007669"/>
    <property type="project" value="UniProtKB-KW"/>
</dbReference>
<dbReference type="FunFam" id="1.10.510.10:FF:000021">
    <property type="entry name" value="Serine/threonine protein kinase"/>
    <property type="match status" value="1"/>
</dbReference>
<feature type="domain" description="Protein kinase" evidence="10">
    <location>
        <begin position="18"/>
        <end position="289"/>
    </location>
</feature>